<sequence length="204" mass="22608">MHQVRDRNWSQLSWKSDPIVLFVPSLKTLSVDVIAGDRASMFLQGPSPFRPINVHARLAVHLAIIHPGSIWLTILPSTMTRVFKNLYYNKLNGDPGRWLYTSGPPSGLVKDSAGVTNVLTTSKVFKVADSGVGNSVVFDKMGFTVPSGILIARNFIFGSNGDIIDLTKKSGVCPNFWWLFFKRFNSISPQSKSTPDCSFDRKTS</sequence>
<dbReference type="AlphaFoldDB" id="A0A8J2KLP3"/>
<protein>
    <submittedName>
        <fullName evidence="1">Uncharacterized protein</fullName>
    </submittedName>
</protein>
<comment type="caution">
    <text evidence="1">The sequence shown here is derived from an EMBL/GenBank/DDBJ whole genome shotgun (WGS) entry which is preliminary data.</text>
</comment>
<evidence type="ECO:0000313" key="2">
    <source>
        <dbReference type="Proteomes" id="UP000708208"/>
    </source>
</evidence>
<accession>A0A8J2KLP3</accession>
<evidence type="ECO:0000313" key="1">
    <source>
        <dbReference type="EMBL" id="CAG7816830.1"/>
    </source>
</evidence>
<gene>
    <name evidence="1" type="ORF">AFUS01_LOCUS27428</name>
</gene>
<dbReference type="EMBL" id="CAJVCH010379596">
    <property type="protein sequence ID" value="CAG7816830.1"/>
    <property type="molecule type" value="Genomic_DNA"/>
</dbReference>
<keyword evidence="2" id="KW-1185">Reference proteome</keyword>
<dbReference type="Proteomes" id="UP000708208">
    <property type="component" value="Unassembled WGS sequence"/>
</dbReference>
<proteinExistence type="predicted"/>
<reference evidence="1" key="1">
    <citation type="submission" date="2021-06" db="EMBL/GenBank/DDBJ databases">
        <authorList>
            <person name="Hodson N. C."/>
            <person name="Mongue J. A."/>
            <person name="Jaron S. K."/>
        </authorList>
    </citation>
    <scope>NUCLEOTIDE SEQUENCE</scope>
</reference>
<name>A0A8J2KLP3_9HEXA</name>
<organism evidence="1 2">
    <name type="scientific">Allacma fusca</name>
    <dbReference type="NCBI Taxonomy" id="39272"/>
    <lineage>
        <taxon>Eukaryota</taxon>
        <taxon>Metazoa</taxon>
        <taxon>Ecdysozoa</taxon>
        <taxon>Arthropoda</taxon>
        <taxon>Hexapoda</taxon>
        <taxon>Collembola</taxon>
        <taxon>Symphypleona</taxon>
        <taxon>Sminthuridae</taxon>
        <taxon>Allacma</taxon>
    </lineage>
</organism>